<reference evidence="1 2" key="1">
    <citation type="submission" date="2024-02" db="EMBL/GenBank/DDBJ databases">
        <authorList>
            <person name="Daric V."/>
            <person name="Darras S."/>
        </authorList>
    </citation>
    <scope>NUCLEOTIDE SEQUENCE [LARGE SCALE GENOMIC DNA]</scope>
</reference>
<dbReference type="Pfam" id="PF13516">
    <property type="entry name" value="LRR_6"/>
    <property type="match status" value="1"/>
</dbReference>
<organism evidence="1 2">
    <name type="scientific">Clavelina lepadiformis</name>
    <name type="common">Light-bulb sea squirt</name>
    <name type="synonym">Ascidia lepadiformis</name>
    <dbReference type="NCBI Taxonomy" id="159417"/>
    <lineage>
        <taxon>Eukaryota</taxon>
        <taxon>Metazoa</taxon>
        <taxon>Chordata</taxon>
        <taxon>Tunicata</taxon>
        <taxon>Ascidiacea</taxon>
        <taxon>Aplousobranchia</taxon>
        <taxon>Clavelinidae</taxon>
        <taxon>Clavelina</taxon>
    </lineage>
</organism>
<dbReference type="Gene3D" id="3.80.10.10">
    <property type="entry name" value="Ribonuclease Inhibitor"/>
    <property type="match status" value="1"/>
</dbReference>
<dbReference type="Proteomes" id="UP001642483">
    <property type="component" value="Unassembled WGS sequence"/>
</dbReference>
<evidence type="ECO:0000313" key="1">
    <source>
        <dbReference type="EMBL" id="CAK8694968.1"/>
    </source>
</evidence>
<dbReference type="SUPFAM" id="SSF52047">
    <property type="entry name" value="RNI-like"/>
    <property type="match status" value="1"/>
</dbReference>
<dbReference type="EMBL" id="CAWYQH010000141">
    <property type="protein sequence ID" value="CAK8694968.1"/>
    <property type="molecule type" value="Genomic_DNA"/>
</dbReference>
<protein>
    <submittedName>
        <fullName evidence="1">Uncharacterized protein</fullName>
    </submittedName>
</protein>
<gene>
    <name evidence="1" type="ORF">CVLEPA_LOCUS28285</name>
</gene>
<sequence length="167" mass="18152">MAALDLSANKFDEEGAIAIPQCIKNIKALTALNCQISLSGLRIITRQIIQVLNLQNNAFGDEGAPFLAYCLSNILSFHIGSCNITAKADTQLANAISCLTCECHIEGKGVIEMVKSIKALLSENQFNLYSILRPVLIAQAVQNGMGRNSKLFAYTLSDLWRICSSDL</sequence>
<comment type="caution">
    <text evidence="1">The sequence shown here is derived from an EMBL/GenBank/DDBJ whole genome shotgun (WGS) entry which is preliminary data.</text>
</comment>
<keyword evidence="2" id="KW-1185">Reference proteome</keyword>
<name>A0ABP0GV75_CLALP</name>
<accession>A0ABP0GV75</accession>
<dbReference type="InterPro" id="IPR001611">
    <property type="entry name" value="Leu-rich_rpt"/>
</dbReference>
<evidence type="ECO:0000313" key="2">
    <source>
        <dbReference type="Proteomes" id="UP001642483"/>
    </source>
</evidence>
<dbReference type="InterPro" id="IPR032675">
    <property type="entry name" value="LRR_dom_sf"/>
</dbReference>
<proteinExistence type="predicted"/>